<sequence>MVTKVILRKHTNKFSKQKTLRMKKIALLCLAVVFVIGIQSCSKDELPLEKQEDIITNKLSTIGPGIEFCSKKIYVRYDTFRSHSYKQKIAGIARKHWFRYVLTAETSCPYVDIWYIPCDQAPSPPKNENEAVLDAESSATIGEGGAPPPPDISENPVYDNDDTTNYNNLCNPDLIIPRSINTDPKTPNK</sequence>
<accession>A0A023BT15</accession>
<evidence type="ECO:0000313" key="2">
    <source>
        <dbReference type="EMBL" id="EZH73146.1"/>
    </source>
</evidence>
<gene>
    <name evidence="2" type="ORF">ATO12_19255</name>
</gene>
<dbReference type="EMBL" id="AQRA01000006">
    <property type="protein sequence ID" value="EZH73146.1"/>
    <property type="molecule type" value="Genomic_DNA"/>
</dbReference>
<comment type="caution">
    <text evidence="2">The sequence shown here is derived from an EMBL/GenBank/DDBJ whole genome shotgun (WGS) entry which is preliminary data.</text>
</comment>
<evidence type="ECO:0000256" key="1">
    <source>
        <dbReference type="SAM" id="MobiDB-lite"/>
    </source>
</evidence>
<dbReference type="AlphaFoldDB" id="A0A023BT15"/>
<feature type="region of interest" description="Disordered" evidence="1">
    <location>
        <begin position="125"/>
        <end position="170"/>
    </location>
</feature>
<dbReference type="eggNOG" id="ENOG50300AH">
    <property type="taxonomic scope" value="Bacteria"/>
</dbReference>
<name>A0A023BT15_9FLAO</name>
<reference evidence="2 3" key="1">
    <citation type="submission" date="2014-04" db="EMBL/GenBank/DDBJ databases">
        <title>Aquimarina sp. 22II-S11-z7 Genome Sequencing.</title>
        <authorList>
            <person name="Lai Q."/>
        </authorList>
    </citation>
    <scope>NUCLEOTIDE SEQUENCE [LARGE SCALE GENOMIC DNA]</scope>
    <source>
        <strain evidence="2 3">22II-S11-z7</strain>
    </source>
</reference>
<keyword evidence="3" id="KW-1185">Reference proteome</keyword>
<dbReference type="Proteomes" id="UP000023541">
    <property type="component" value="Unassembled WGS sequence"/>
</dbReference>
<evidence type="ECO:0000313" key="3">
    <source>
        <dbReference type="Proteomes" id="UP000023541"/>
    </source>
</evidence>
<dbReference type="STRING" id="1317122.ATO12_19255"/>
<proteinExistence type="predicted"/>
<protein>
    <submittedName>
        <fullName evidence="2">Uncharacterized protein</fullName>
    </submittedName>
</protein>
<organism evidence="2 3">
    <name type="scientific">Aquimarina atlantica</name>
    <dbReference type="NCBI Taxonomy" id="1317122"/>
    <lineage>
        <taxon>Bacteria</taxon>
        <taxon>Pseudomonadati</taxon>
        <taxon>Bacteroidota</taxon>
        <taxon>Flavobacteriia</taxon>
        <taxon>Flavobacteriales</taxon>
        <taxon>Flavobacteriaceae</taxon>
        <taxon>Aquimarina</taxon>
    </lineage>
</organism>